<evidence type="ECO:0000313" key="1">
    <source>
        <dbReference type="EMBL" id="THJ45074.1"/>
    </source>
</evidence>
<sequence>MTNKTFVFDGHLTAVEPLTVTIKGALGGRLPRNGSIDDPAYWPATTIRGSLRHAAHRVAFRHNADNKNPAFDLAEHFLLAQGVDIVGDVSKPADGEIDGTRDLREGNPMISLFGLWGVASKSNIGSAFPITPNASAMFGGGARTIMFERSPDLLEVLNDTEKARLESILAEQSLAAVDIGELKAKQADLKKQARTAEDKKPLYDQIAALDAEIQARKDAKGEARESIRRPIDQYEAITAGTVMTHKMSLKSVSDIELGFFLAALLEFAREPRMGGHQAHGCGLVSGSWEVKTWEPKALTPTTVGSIEFDSEGFRINGEVLEQAYKKWCDDQSSHFKKRTA</sequence>
<organism evidence="1 2">
    <name type="scientific">Aeromonas veronii</name>
    <dbReference type="NCBI Taxonomy" id="654"/>
    <lineage>
        <taxon>Bacteria</taxon>
        <taxon>Pseudomonadati</taxon>
        <taxon>Pseudomonadota</taxon>
        <taxon>Gammaproteobacteria</taxon>
        <taxon>Aeromonadales</taxon>
        <taxon>Aeromonadaceae</taxon>
        <taxon>Aeromonas</taxon>
    </lineage>
</organism>
<accession>A0A4S5CGR8</accession>
<evidence type="ECO:0000313" key="2">
    <source>
        <dbReference type="Proteomes" id="UP000309618"/>
    </source>
</evidence>
<reference evidence="1 2" key="1">
    <citation type="submission" date="2019-04" db="EMBL/GenBank/DDBJ databases">
        <title>Comparative genomics of Aeromonas veronii strains pathogenic to fish.</title>
        <authorList>
            <person name="Cascarano M.C."/>
            <person name="Smyrli M."/>
            <person name="Katharios P."/>
        </authorList>
    </citation>
    <scope>NUCLEOTIDE SEQUENCE [LARGE SCALE GENOMIC DNA]</scope>
    <source>
        <strain evidence="1 2">XU1</strain>
    </source>
</reference>
<protein>
    <submittedName>
        <fullName evidence="1">CRISPR-associated protein Csf2</fullName>
    </submittedName>
</protein>
<gene>
    <name evidence="1" type="ORF">E8Q35_12905</name>
</gene>
<dbReference type="EMBL" id="SSUX01000008">
    <property type="protein sequence ID" value="THJ45074.1"/>
    <property type="molecule type" value="Genomic_DNA"/>
</dbReference>
<dbReference type="AlphaFoldDB" id="A0A4S5CGR8"/>
<dbReference type="Proteomes" id="UP000309618">
    <property type="component" value="Unassembled WGS sequence"/>
</dbReference>
<proteinExistence type="predicted"/>
<name>A0A4S5CGR8_AERVE</name>
<comment type="caution">
    <text evidence="1">The sequence shown here is derived from an EMBL/GenBank/DDBJ whole genome shotgun (WGS) entry which is preliminary data.</text>
</comment>
<dbReference type="RefSeq" id="WP_136501897.1">
    <property type="nucleotide sequence ID" value="NZ_SSUX01000008.1"/>
</dbReference>